<gene>
    <name evidence="6" type="ORF">G4B88_006297</name>
</gene>
<dbReference type="InterPro" id="IPR035992">
    <property type="entry name" value="Ricin_B-like_lectins"/>
</dbReference>
<comment type="caution">
    <text evidence="6">The sequence shown here is derived from an EMBL/GenBank/DDBJ whole genome shotgun (WGS) entry which is preliminary data.</text>
</comment>
<protein>
    <recommendedName>
        <fullName evidence="5">Glycoside hydrolase family 5 domain-containing protein</fullName>
    </recommendedName>
</protein>
<dbReference type="Proteomes" id="UP000583929">
    <property type="component" value="Unassembled WGS sequence"/>
</dbReference>
<evidence type="ECO:0000313" key="6">
    <source>
        <dbReference type="EMBL" id="KAF4404911.1"/>
    </source>
</evidence>
<reference evidence="6 7" key="1">
    <citation type="journal article" date="2020" name="bioRxiv">
        <title>Sequence and annotation of 42 cannabis genomes reveals extensive copy number variation in cannabinoid synthesis and pathogen resistance genes.</title>
        <authorList>
            <person name="Mckernan K.J."/>
            <person name="Helbert Y."/>
            <person name="Kane L.T."/>
            <person name="Ebling H."/>
            <person name="Zhang L."/>
            <person name="Liu B."/>
            <person name="Eaton Z."/>
            <person name="Mclaughlin S."/>
            <person name="Kingan S."/>
            <person name="Baybayan P."/>
            <person name="Concepcion G."/>
            <person name="Jordan M."/>
            <person name="Riva A."/>
            <person name="Barbazuk W."/>
            <person name="Harkins T."/>
        </authorList>
    </citation>
    <scope>NUCLEOTIDE SEQUENCE [LARGE SCALE GENOMIC DNA]</scope>
    <source>
        <strain evidence="7">cv. Jamaican Lion 4</strain>
        <tissue evidence="6">Leaf</tissue>
    </source>
</reference>
<keyword evidence="3" id="KW-0326">Glycosidase</keyword>
<evidence type="ECO:0000256" key="3">
    <source>
        <dbReference type="ARBA" id="ARBA00023295"/>
    </source>
</evidence>
<comment type="similarity">
    <text evidence="1">Belongs to the glycosyl hydrolase 5 (cellulase A) family.</text>
</comment>
<dbReference type="AlphaFoldDB" id="A0A7J6ICV7"/>
<name>A0A7J6ICV7_CANSA</name>
<keyword evidence="2" id="KW-0378">Hydrolase</keyword>
<keyword evidence="7" id="KW-1185">Reference proteome</keyword>
<evidence type="ECO:0000256" key="2">
    <source>
        <dbReference type="ARBA" id="ARBA00022801"/>
    </source>
</evidence>
<sequence>MKIATYSLLSVLTLIAFFFLVSQPVPVTGRTLTTNSRWIVDEMSGKRVKLTCVNWVSHLEPVLAEGLNKQPLDSIVGQISSLGFNCVRLTWPVYLATNNSLASLTVRQSFQRYGLYDDIAGIEANNPSMIDLPLIKAYQVVVGALRKGKVMVILDNHVSKPSWCCNNQTDGNGFFGEKYFDAEMWIKGLTRMAKLFKHDHNVIGMSLRNELRGLKQNEDDWYKYMQRGAEAVHKANPRVLVIISGLNFDTHLSFLHDRPFALTFSGKLVFEAHWYSFSDKDAWANQNANKVCGVLAANMKRQSGFLVERGFPLFLSEFGVDQRGLKENDNRCLNCILAVAAELDLDWALWTLAGSYYYKSGIVGLDEVYSVLNYDFDGVRNQTMLNKMTSIRYPFQGPGISTGLPHKVIFHPATGQCIVRKSQSGPLALGPCSSSDAWHFSRNKKTLMIRGTHFCLRAAEAGQPAQLSKDCTDFDSKWKPMSESNLQLSTKTAKNDIVCLDVNSENEIVLNPCYCVSEDSSCDPSRQWFKFVHSTRKPQFGKGFLAPQLSQPASATGLPLTTNSRWIVEEMSGKRVKLSCVNWVSHLELVLAEGLNKQPIEAIVGRISSMGFNCVRLTWPVYLATNNSLASLTVRQSFQRYGLYEAIAGIEANNPSIIDIPLIKAYQGVVSELGKGKVMVILDNHVSKPSWCCNNKSDGNGFFGEEYFDPDLWIDGLTRMATLFKGDTNVVGMSLRNELRGPRQNEDDWYKYMQKGAEAVHSANPHVLVIISGLNYDTHLSFLRNRPFELTFSGKLVFEVHWYSFVDSKAWESENANKVCGLVGNNMKRESGFLVKKGFPLFFSEFGVDQRGTNENDNRYLNCALAVAAELDLDWALWTLGGSYYYREGVIGLNEYYAVLNYNFDGIRNATLLHKIISLTYSFQGPGLSRSRPHKVIFHPASGLCIVRKSKLGPLSLGPCSSSVAWHYSRDENTLTMRGTPLCLRALEQGKPAQLSKYCKGIDSKWKPISESKLHLSTTTGKNDTVCLDVDSANEVVIINTCHCVSRHSSCDPSRQWFKLVHSTRKPKLFGSFSDSFDYYDSKS</sequence>
<organism evidence="6 7">
    <name type="scientific">Cannabis sativa</name>
    <name type="common">Hemp</name>
    <name type="synonym">Marijuana</name>
    <dbReference type="NCBI Taxonomy" id="3483"/>
    <lineage>
        <taxon>Eukaryota</taxon>
        <taxon>Viridiplantae</taxon>
        <taxon>Streptophyta</taxon>
        <taxon>Embryophyta</taxon>
        <taxon>Tracheophyta</taxon>
        <taxon>Spermatophyta</taxon>
        <taxon>Magnoliopsida</taxon>
        <taxon>eudicotyledons</taxon>
        <taxon>Gunneridae</taxon>
        <taxon>Pentapetalae</taxon>
        <taxon>rosids</taxon>
        <taxon>fabids</taxon>
        <taxon>Rosales</taxon>
        <taxon>Cannabaceae</taxon>
        <taxon>Cannabis</taxon>
    </lineage>
</organism>
<feature type="domain" description="Glycoside hydrolase family 5" evidence="5">
    <location>
        <begin position="598"/>
        <end position="881"/>
    </location>
</feature>
<evidence type="ECO:0000256" key="1">
    <source>
        <dbReference type="ARBA" id="ARBA00005641"/>
    </source>
</evidence>
<dbReference type="PANTHER" id="PTHR31263">
    <property type="entry name" value="CELLULASE FAMILY PROTEIN (AFU_ORTHOLOGUE AFUA_5G14560)"/>
    <property type="match status" value="1"/>
</dbReference>
<dbReference type="SUPFAM" id="SSF50370">
    <property type="entry name" value="Ricin B-like lectins"/>
    <property type="match status" value="2"/>
</dbReference>
<feature type="domain" description="Glycoside hydrolase family 5" evidence="5">
    <location>
        <begin position="71"/>
        <end position="352"/>
    </location>
</feature>
<dbReference type="Pfam" id="PF00150">
    <property type="entry name" value="Cellulase"/>
    <property type="match status" value="2"/>
</dbReference>
<evidence type="ECO:0000313" key="7">
    <source>
        <dbReference type="Proteomes" id="UP000583929"/>
    </source>
</evidence>
<dbReference type="GO" id="GO:0004553">
    <property type="term" value="F:hydrolase activity, hydrolyzing O-glycosyl compounds"/>
    <property type="evidence" value="ECO:0007669"/>
    <property type="project" value="InterPro"/>
</dbReference>
<dbReference type="GO" id="GO:0000272">
    <property type="term" value="P:polysaccharide catabolic process"/>
    <property type="evidence" value="ECO:0007669"/>
    <property type="project" value="InterPro"/>
</dbReference>
<feature type="signal peptide" evidence="4">
    <location>
        <begin position="1"/>
        <end position="29"/>
    </location>
</feature>
<accession>A0A7J6ICV7</accession>
<proteinExistence type="inferred from homology"/>
<dbReference type="Gene3D" id="3.20.20.80">
    <property type="entry name" value="Glycosidases"/>
    <property type="match status" value="2"/>
</dbReference>
<evidence type="ECO:0000259" key="5">
    <source>
        <dbReference type="Pfam" id="PF00150"/>
    </source>
</evidence>
<dbReference type="InterPro" id="IPR001547">
    <property type="entry name" value="Glyco_hydro_5"/>
</dbReference>
<dbReference type="SUPFAM" id="SSF51445">
    <property type="entry name" value="(Trans)glycosidases"/>
    <property type="match status" value="2"/>
</dbReference>
<dbReference type="InterPro" id="IPR017853">
    <property type="entry name" value="GH"/>
</dbReference>
<feature type="chain" id="PRO_5029898491" description="Glycoside hydrolase family 5 domain-containing protein" evidence="4">
    <location>
        <begin position="30"/>
        <end position="1084"/>
    </location>
</feature>
<keyword evidence="4" id="KW-0732">Signal</keyword>
<dbReference type="EMBL" id="JAATIQ010000001">
    <property type="protein sequence ID" value="KAF4404911.1"/>
    <property type="molecule type" value="Genomic_DNA"/>
</dbReference>
<evidence type="ECO:0000256" key="4">
    <source>
        <dbReference type="SAM" id="SignalP"/>
    </source>
</evidence>
<dbReference type="PANTHER" id="PTHR31263:SF44">
    <property type="entry name" value="OS04G0481200 PROTEIN"/>
    <property type="match status" value="1"/>
</dbReference>